<dbReference type="SUPFAM" id="SSF57756">
    <property type="entry name" value="Retrovirus zinc finger-like domains"/>
    <property type="match status" value="1"/>
</dbReference>
<sequence>QTPSNKRHEPTKVYAAAPVGPTDRKPYTGTLPYYSKCDWHHTGACAKLCKRCKKRGHKEKECRFRPTDGNPREVECWECGAKGHTKNRCPKLGDGQNNQARGMVYQVVANAFVSLEYTPCIDVAPVPLGVSYEVELADGKIVSTNTVLQACTLELLNHEFKIDLLPTRLGSFDVIVGMDWLARYHAVIICDERIVHIPLPDNHILDIYGERPNDCLNSLSCVKAVEK</sequence>
<comment type="caution">
    <text evidence="3">The sequence shown here is derived from an EMBL/GenBank/DDBJ whole genome shotgun (WGS) entry which is preliminary data.</text>
</comment>
<dbReference type="PANTHER" id="PTHR15503:SF45">
    <property type="entry name" value="RNA-DIRECTED DNA POLYMERASE HOMOLOG"/>
    <property type="match status" value="1"/>
</dbReference>
<name>A0A699RZ51_TANCI</name>
<feature type="domain" description="CCHC-type" evidence="2">
    <location>
        <begin position="76"/>
        <end position="91"/>
    </location>
</feature>
<dbReference type="InterPro" id="IPR021109">
    <property type="entry name" value="Peptidase_aspartic_dom_sf"/>
</dbReference>
<feature type="non-terminal residue" evidence="3">
    <location>
        <position position="1"/>
    </location>
</feature>
<dbReference type="InterPro" id="IPR032567">
    <property type="entry name" value="RTL1-rel"/>
</dbReference>
<dbReference type="GO" id="GO:0008270">
    <property type="term" value="F:zinc ion binding"/>
    <property type="evidence" value="ECO:0007669"/>
    <property type="project" value="UniProtKB-KW"/>
</dbReference>
<dbReference type="GO" id="GO:0003676">
    <property type="term" value="F:nucleic acid binding"/>
    <property type="evidence" value="ECO:0007669"/>
    <property type="project" value="InterPro"/>
</dbReference>
<dbReference type="PROSITE" id="PS50158">
    <property type="entry name" value="ZF_CCHC"/>
    <property type="match status" value="1"/>
</dbReference>
<dbReference type="Pfam" id="PF08284">
    <property type="entry name" value="RVP_2"/>
    <property type="match status" value="1"/>
</dbReference>
<reference evidence="3" key="1">
    <citation type="journal article" date="2019" name="Sci. Rep.">
        <title>Draft genome of Tanacetum cinerariifolium, the natural source of mosquito coil.</title>
        <authorList>
            <person name="Yamashiro T."/>
            <person name="Shiraishi A."/>
            <person name="Satake H."/>
            <person name="Nakayama K."/>
        </authorList>
    </citation>
    <scope>NUCLEOTIDE SEQUENCE</scope>
</reference>
<accession>A0A699RZ51</accession>
<dbReference type="EMBL" id="BKCJ011125864">
    <property type="protein sequence ID" value="GFC90361.1"/>
    <property type="molecule type" value="Genomic_DNA"/>
</dbReference>
<dbReference type="CDD" id="cd00303">
    <property type="entry name" value="retropepsin_like"/>
    <property type="match status" value="1"/>
</dbReference>
<evidence type="ECO:0000256" key="1">
    <source>
        <dbReference type="PROSITE-ProRule" id="PRU00047"/>
    </source>
</evidence>
<dbReference type="Gene3D" id="4.10.60.10">
    <property type="entry name" value="Zinc finger, CCHC-type"/>
    <property type="match status" value="1"/>
</dbReference>
<dbReference type="InterPro" id="IPR001878">
    <property type="entry name" value="Znf_CCHC"/>
</dbReference>
<dbReference type="Gene3D" id="2.40.70.10">
    <property type="entry name" value="Acid Proteases"/>
    <property type="match status" value="1"/>
</dbReference>
<evidence type="ECO:0000259" key="2">
    <source>
        <dbReference type="PROSITE" id="PS50158"/>
    </source>
</evidence>
<protein>
    <recommendedName>
        <fullName evidence="2">CCHC-type domain-containing protein</fullName>
    </recommendedName>
</protein>
<proteinExistence type="predicted"/>
<dbReference type="PANTHER" id="PTHR15503">
    <property type="entry name" value="LDOC1 RELATED"/>
    <property type="match status" value="1"/>
</dbReference>
<keyword evidence="1" id="KW-0862">Zinc</keyword>
<organism evidence="3">
    <name type="scientific">Tanacetum cinerariifolium</name>
    <name type="common">Dalmatian daisy</name>
    <name type="synonym">Chrysanthemum cinerariifolium</name>
    <dbReference type="NCBI Taxonomy" id="118510"/>
    <lineage>
        <taxon>Eukaryota</taxon>
        <taxon>Viridiplantae</taxon>
        <taxon>Streptophyta</taxon>
        <taxon>Embryophyta</taxon>
        <taxon>Tracheophyta</taxon>
        <taxon>Spermatophyta</taxon>
        <taxon>Magnoliopsida</taxon>
        <taxon>eudicotyledons</taxon>
        <taxon>Gunneridae</taxon>
        <taxon>Pentapetalae</taxon>
        <taxon>asterids</taxon>
        <taxon>campanulids</taxon>
        <taxon>Asterales</taxon>
        <taxon>Asteraceae</taxon>
        <taxon>Asteroideae</taxon>
        <taxon>Anthemideae</taxon>
        <taxon>Anthemidinae</taxon>
        <taxon>Tanacetum</taxon>
    </lineage>
</organism>
<dbReference type="SMART" id="SM00343">
    <property type="entry name" value="ZnF_C2HC"/>
    <property type="match status" value="2"/>
</dbReference>
<evidence type="ECO:0000313" key="3">
    <source>
        <dbReference type="EMBL" id="GFC90361.1"/>
    </source>
</evidence>
<dbReference type="AlphaFoldDB" id="A0A699RZ51"/>
<feature type="non-terminal residue" evidence="3">
    <location>
        <position position="227"/>
    </location>
</feature>
<keyword evidence="1" id="KW-0479">Metal-binding</keyword>
<gene>
    <name evidence="3" type="ORF">Tci_862331</name>
</gene>
<keyword evidence="1" id="KW-0863">Zinc-finger</keyword>
<dbReference type="InterPro" id="IPR036875">
    <property type="entry name" value="Znf_CCHC_sf"/>
</dbReference>